<gene>
    <name evidence="1" type="ORF">GCM10022255_106130</name>
</gene>
<proteinExistence type="predicted"/>
<protein>
    <submittedName>
        <fullName evidence="1">DUF1876 domain-containing protein</fullName>
    </submittedName>
</protein>
<comment type="caution">
    <text evidence="1">The sequence shown here is derived from an EMBL/GenBank/DDBJ whole genome shotgun (WGS) entry which is preliminary data.</text>
</comment>
<dbReference type="Pfam" id="PF08962">
    <property type="entry name" value="Rv2632c-like"/>
    <property type="match status" value="1"/>
</dbReference>
<organism evidence="1 2">
    <name type="scientific">Dactylosporangium darangshiense</name>
    <dbReference type="NCBI Taxonomy" id="579108"/>
    <lineage>
        <taxon>Bacteria</taxon>
        <taxon>Bacillati</taxon>
        <taxon>Actinomycetota</taxon>
        <taxon>Actinomycetes</taxon>
        <taxon>Micromonosporales</taxon>
        <taxon>Micromonosporaceae</taxon>
        <taxon>Dactylosporangium</taxon>
    </lineage>
</organism>
<dbReference type="EMBL" id="BAABAT010000064">
    <property type="protein sequence ID" value="GAA4263253.1"/>
    <property type="molecule type" value="Genomic_DNA"/>
</dbReference>
<dbReference type="SUPFAM" id="SSF143212">
    <property type="entry name" value="Rv2632c-like"/>
    <property type="match status" value="1"/>
</dbReference>
<dbReference type="Gene3D" id="3.30.160.240">
    <property type="entry name" value="Rv1738"/>
    <property type="match status" value="1"/>
</dbReference>
<accession>A0ABP8DTH6</accession>
<name>A0ABP8DTH6_9ACTN</name>
<dbReference type="InterPro" id="IPR015057">
    <property type="entry name" value="Rv2632c-like"/>
</dbReference>
<evidence type="ECO:0000313" key="1">
    <source>
        <dbReference type="EMBL" id="GAA4263253.1"/>
    </source>
</evidence>
<dbReference type="RefSeq" id="WP_345142249.1">
    <property type="nucleotide sequence ID" value="NZ_BAABAT010000064.1"/>
</dbReference>
<sequence>MEIAMIAAKRWTVDVFIDEHDGRTYAEARLHAEDSAHLVGTAEARLHPSDRDVPEIGDELAVARALSDLGHQLLVTAAADIEAVSDRSVHLSR</sequence>
<reference evidence="2" key="1">
    <citation type="journal article" date="2019" name="Int. J. Syst. Evol. Microbiol.">
        <title>The Global Catalogue of Microorganisms (GCM) 10K type strain sequencing project: providing services to taxonomists for standard genome sequencing and annotation.</title>
        <authorList>
            <consortium name="The Broad Institute Genomics Platform"/>
            <consortium name="The Broad Institute Genome Sequencing Center for Infectious Disease"/>
            <person name="Wu L."/>
            <person name="Ma J."/>
        </authorList>
    </citation>
    <scope>NUCLEOTIDE SEQUENCE [LARGE SCALE GENOMIC DNA]</scope>
    <source>
        <strain evidence="2">JCM 17441</strain>
    </source>
</reference>
<evidence type="ECO:0000313" key="2">
    <source>
        <dbReference type="Proteomes" id="UP001500620"/>
    </source>
</evidence>
<dbReference type="Proteomes" id="UP001500620">
    <property type="component" value="Unassembled WGS sequence"/>
</dbReference>
<keyword evidence="2" id="KW-1185">Reference proteome</keyword>
<dbReference type="InterPro" id="IPR038070">
    <property type="entry name" value="Rv2632c-like_sf"/>
</dbReference>